<dbReference type="GO" id="GO:0004252">
    <property type="term" value="F:serine-type endopeptidase activity"/>
    <property type="evidence" value="ECO:0007669"/>
    <property type="project" value="InterPro"/>
</dbReference>
<dbReference type="GO" id="GO:0006508">
    <property type="term" value="P:proteolysis"/>
    <property type="evidence" value="ECO:0007669"/>
    <property type="project" value="InterPro"/>
</dbReference>
<dbReference type="InterPro" id="IPR001254">
    <property type="entry name" value="Trypsin_dom"/>
</dbReference>
<feature type="domain" description="Peptidase S1" evidence="4">
    <location>
        <begin position="107"/>
        <end position="308"/>
    </location>
</feature>
<feature type="chain" id="PRO_5010405355" description="Peptidase S1 domain-containing protein" evidence="3">
    <location>
        <begin position="21"/>
        <end position="328"/>
    </location>
</feature>
<dbReference type="Proteomes" id="UP000030764">
    <property type="component" value="Unassembled WGS sequence"/>
</dbReference>
<dbReference type="InterPro" id="IPR043504">
    <property type="entry name" value="Peptidase_S1_PA_chymotrypsin"/>
</dbReference>
<dbReference type="SUPFAM" id="SSF50494">
    <property type="entry name" value="Trypsin-like serine proteases"/>
    <property type="match status" value="1"/>
</dbReference>
<dbReference type="InterPro" id="IPR009003">
    <property type="entry name" value="Peptidase_S1_PA"/>
</dbReference>
<dbReference type="AlphaFoldDB" id="A0A085N8M0"/>
<dbReference type="InterPro" id="IPR051487">
    <property type="entry name" value="Ser/Thr_Proteases_Immune/Dev"/>
</dbReference>
<evidence type="ECO:0000313" key="6">
    <source>
        <dbReference type="EMBL" id="KFD65816.1"/>
    </source>
</evidence>
<evidence type="ECO:0000313" key="7">
    <source>
        <dbReference type="Proteomes" id="UP000030764"/>
    </source>
</evidence>
<dbReference type="EMBL" id="KL363208">
    <property type="protein sequence ID" value="KFD54358.1"/>
    <property type="molecule type" value="Genomic_DNA"/>
</dbReference>
<dbReference type="Gene3D" id="2.40.10.10">
    <property type="entry name" value="Trypsin-like serine proteases"/>
    <property type="match status" value="1"/>
</dbReference>
<comment type="similarity">
    <text evidence="2">Belongs to the peptidase S1 family. CLIP subfamily.</text>
</comment>
<gene>
    <name evidence="5" type="ORF">M513_04701</name>
    <name evidence="6" type="ORF">M514_04701</name>
</gene>
<organism evidence="6">
    <name type="scientific">Trichuris suis</name>
    <name type="common">pig whipworm</name>
    <dbReference type="NCBI Taxonomy" id="68888"/>
    <lineage>
        <taxon>Eukaryota</taxon>
        <taxon>Metazoa</taxon>
        <taxon>Ecdysozoa</taxon>
        <taxon>Nematoda</taxon>
        <taxon>Enoplea</taxon>
        <taxon>Dorylaimia</taxon>
        <taxon>Trichinellida</taxon>
        <taxon>Trichuridae</taxon>
        <taxon>Trichuris</taxon>
    </lineage>
</organism>
<name>A0A085N8M0_9BILA</name>
<proteinExistence type="inferred from homology"/>
<accession>A0A085N8M0</accession>
<evidence type="ECO:0000256" key="2">
    <source>
        <dbReference type="ARBA" id="ARBA00024195"/>
    </source>
</evidence>
<protein>
    <recommendedName>
        <fullName evidence="4">Peptidase S1 domain-containing protein</fullName>
    </recommendedName>
</protein>
<sequence>MTPMQWFLITALVIVAFSDARFHFRNKYKVHQKGKQPAPAAEEWSYSDDDDSVCGYINITKTEKEMLHQRKKLPHTLPFIAYVVKRHRHNYQPVCVATILPDADDESSSIVLTLTTCIESPQLLDHYKIFTGRKLPVPLNKTRKMYDIEEVLVDKKSPNLQYANAMVVKLSGSIPIDAKRQPICLPKPNAEMPKKSECILSVVRTDGRQQPYLIEVEPKSNKDCKKMHGESIQIDNKMEICGLDYRDGSFISRGGSLICEGEGGRWIQYGIYTHASHISDRMADRRSVSRIQKKGRPSVYINVANFTKLMQTSQNLERLSRINLMKLR</sequence>
<dbReference type="EMBL" id="KL367532">
    <property type="protein sequence ID" value="KFD65816.1"/>
    <property type="molecule type" value="Genomic_DNA"/>
</dbReference>
<keyword evidence="3" id="KW-0732">Signal</keyword>
<evidence type="ECO:0000256" key="3">
    <source>
        <dbReference type="SAM" id="SignalP"/>
    </source>
</evidence>
<dbReference type="OrthoDB" id="5917446at2759"/>
<dbReference type="PANTHER" id="PTHR24256">
    <property type="entry name" value="TRYPTASE-RELATED"/>
    <property type="match status" value="1"/>
</dbReference>
<reference evidence="6 7" key="1">
    <citation type="journal article" date="2014" name="Nat. Genet.">
        <title>Genome and transcriptome of the porcine whipworm Trichuris suis.</title>
        <authorList>
            <person name="Jex A.R."/>
            <person name="Nejsum P."/>
            <person name="Schwarz E.M."/>
            <person name="Hu L."/>
            <person name="Young N.D."/>
            <person name="Hall R.S."/>
            <person name="Korhonen P.K."/>
            <person name="Liao S."/>
            <person name="Thamsborg S."/>
            <person name="Xia J."/>
            <person name="Xu P."/>
            <person name="Wang S."/>
            <person name="Scheerlinck J.P."/>
            <person name="Hofmann A."/>
            <person name="Sternberg P.W."/>
            <person name="Wang J."/>
            <person name="Gasser R.B."/>
        </authorList>
    </citation>
    <scope>NUCLEOTIDE SEQUENCE [LARGE SCALE GENOMIC DNA]</scope>
    <source>
        <strain evidence="6">DCEP-RM93F</strain>
        <strain evidence="5">DCEP-RM93M</strain>
    </source>
</reference>
<evidence type="ECO:0000259" key="4">
    <source>
        <dbReference type="Pfam" id="PF00089"/>
    </source>
</evidence>
<keyword evidence="7" id="KW-1185">Reference proteome</keyword>
<dbReference type="Proteomes" id="UP000030758">
    <property type="component" value="Unassembled WGS sequence"/>
</dbReference>
<dbReference type="Pfam" id="PF00089">
    <property type="entry name" value="Trypsin"/>
    <property type="match status" value="1"/>
</dbReference>
<evidence type="ECO:0000313" key="5">
    <source>
        <dbReference type="EMBL" id="KFD54358.1"/>
    </source>
</evidence>
<keyword evidence="1" id="KW-1015">Disulfide bond</keyword>
<feature type="signal peptide" evidence="3">
    <location>
        <begin position="1"/>
        <end position="20"/>
    </location>
</feature>
<evidence type="ECO:0000256" key="1">
    <source>
        <dbReference type="ARBA" id="ARBA00023157"/>
    </source>
</evidence>